<accession>A0A0B7GU89</accession>
<organism evidence="1 2">
    <name type="scientific">Treponema phagedenis</name>
    <dbReference type="NCBI Taxonomy" id="162"/>
    <lineage>
        <taxon>Bacteria</taxon>
        <taxon>Pseudomonadati</taxon>
        <taxon>Spirochaetota</taxon>
        <taxon>Spirochaetia</taxon>
        <taxon>Spirochaetales</taxon>
        <taxon>Treponemataceae</taxon>
        <taxon>Treponema</taxon>
    </lineage>
</organism>
<dbReference type="EMBL" id="CDNC01000023">
    <property type="protein sequence ID" value="CEM62249.1"/>
    <property type="molecule type" value="Genomic_DNA"/>
</dbReference>
<proteinExistence type="predicted"/>
<dbReference type="Proteomes" id="UP000042527">
    <property type="component" value="Unassembled WGS sequence"/>
</dbReference>
<reference evidence="2" key="1">
    <citation type="submission" date="2015-01" db="EMBL/GenBank/DDBJ databases">
        <authorList>
            <person name="Manzoor Shahid"/>
            <person name="Zubair Saima"/>
        </authorList>
    </citation>
    <scope>NUCLEOTIDE SEQUENCE [LARGE SCALE GENOMIC DNA]</scope>
    <source>
        <strain evidence="2">V1</strain>
    </source>
</reference>
<evidence type="ECO:0000313" key="1">
    <source>
        <dbReference type="EMBL" id="CEM62249.1"/>
    </source>
</evidence>
<keyword evidence="2" id="KW-1185">Reference proteome</keyword>
<sequence>MSISEPPRTAVVPRRIEFENYYSVLGVSKLIGLVLPRTSKLRTNSNDV</sequence>
<gene>
    <name evidence="1" type="ORF">TPHV1_30144</name>
</gene>
<name>A0A0B7GU89_TREPH</name>
<dbReference type="AlphaFoldDB" id="A0A0B7GU89"/>
<evidence type="ECO:0000313" key="2">
    <source>
        <dbReference type="Proteomes" id="UP000042527"/>
    </source>
</evidence>
<protein>
    <submittedName>
        <fullName evidence="1">Uncharacterized protein</fullName>
    </submittedName>
</protein>